<evidence type="ECO:0000256" key="4">
    <source>
        <dbReference type="ARBA" id="ARBA00022679"/>
    </source>
</evidence>
<organism evidence="11 12">
    <name type="scientific">Brachionus plicatilis</name>
    <name type="common">Marine rotifer</name>
    <name type="synonym">Brachionus muelleri</name>
    <dbReference type="NCBI Taxonomy" id="10195"/>
    <lineage>
        <taxon>Eukaryota</taxon>
        <taxon>Metazoa</taxon>
        <taxon>Spiralia</taxon>
        <taxon>Gnathifera</taxon>
        <taxon>Rotifera</taxon>
        <taxon>Eurotatoria</taxon>
        <taxon>Monogononta</taxon>
        <taxon>Pseudotrocha</taxon>
        <taxon>Ploima</taxon>
        <taxon>Brachionidae</taxon>
        <taxon>Brachionus</taxon>
    </lineage>
</organism>
<comment type="pathway">
    <text evidence="2">Lipid metabolism.</text>
</comment>
<evidence type="ECO:0000259" key="10">
    <source>
        <dbReference type="Pfam" id="PF13649"/>
    </source>
</evidence>
<keyword evidence="4 11" id="KW-0808">Transferase</keyword>
<comment type="catalytic activity">
    <reaction evidence="6">
        <text>N,N-dimethylethanolamine phosphate + S-adenosyl-L-methionine = phosphocholine + S-adenosyl-L-homocysteine + H(+)</text>
        <dbReference type="Rhea" id="RHEA:25325"/>
        <dbReference type="ChEBI" id="CHEBI:15378"/>
        <dbReference type="ChEBI" id="CHEBI:57856"/>
        <dbReference type="ChEBI" id="CHEBI:58641"/>
        <dbReference type="ChEBI" id="CHEBI:59789"/>
        <dbReference type="ChEBI" id="CHEBI:295975"/>
        <dbReference type="EC" id="2.1.1.103"/>
    </reaction>
    <physiologicalReaction direction="left-to-right" evidence="6">
        <dbReference type="Rhea" id="RHEA:25326"/>
    </physiologicalReaction>
</comment>
<reference evidence="11 12" key="1">
    <citation type="journal article" date="2018" name="Sci. Rep.">
        <title>Genomic signatures of local adaptation to the degree of environmental predictability in rotifers.</title>
        <authorList>
            <person name="Franch-Gras L."/>
            <person name="Hahn C."/>
            <person name="Garcia-Roger E.M."/>
            <person name="Carmona M.J."/>
            <person name="Serra M."/>
            <person name="Gomez A."/>
        </authorList>
    </citation>
    <scope>NUCLEOTIDE SEQUENCE [LARGE SCALE GENOMIC DNA]</scope>
    <source>
        <strain evidence="11">HYR1</strain>
    </source>
</reference>
<evidence type="ECO:0000259" key="9">
    <source>
        <dbReference type="Pfam" id="PF08241"/>
    </source>
</evidence>
<evidence type="ECO:0000256" key="2">
    <source>
        <dbReference type="ARBA" id="ARBA00005189"/>
    </source>
</evidence>
<evidence type="ECO:0000256" key="1">
    <source>
        <dbReference type="ARBA" id="ARBA00004969"/>
    </source>
</evidence>
<accession>A0A3M7SH00</accession>
<dbReference type="OrthoDB" id="8300214at2759"/>
<keyword evidence="12" id="KW-1185">Reference proteome</keyword>
<evidence type="ECO:0000256" key="3">
    <source>
        <dbReference type="ARBA" id="ARBA00022603"/>
    </source>
</evidence>
<dbReference type="InterPro" id="IPR041698">
    <property type="entry name" value="Methyltransf_25"/>
</dbReference>
<dbReference type="GO" id="GO:0032259">
    <property type="term" value="P:methylation"/>
    <property type="evidence" value="ECO:0007669"/>
    <property type="project" value="UniProtKB-KW"/>
</dbReference>
<dbReference type="InterPro" id="IPR029063">
    <property type="entry name" value="SAM-dependent_MTases_sf"/>
</dbReference>
<evidence type="ECO:0000256" key="6">
    <source>
        <dbReference type="ARBA" id="ARBA00047619"/>
    </source>
</evidence>
<dbReference type="CDD" id="cd02440">
    <property type="entry name" value="AdoMet_MTases"/>
    <property type="match status" value="1"/>
</dbReference>
<comment type="pathway">
    <text evidence="1">Phospholipid metabolism; phosphatidylcholine biosynthesis.</text>
</comment>
<sequence length="442" mass="50562">MEEFNTLMSFVPNLESTSVLQLGVNQDLTQALVNNKVTKVVVVDSDRQKLNAVKSQSSANVQFLDQNMNQIILDDQKFDFVFFNSLLLNSTDEQFVQVIANALNNLTDGGYLFFRESCIGSSQSSRTPITLIDLVQAKEHEENGKKYGFDLVFAKPNRSFSTNEQNADKVSFLFKKIVLENHHGFKTLKEFMDHKQYSRNGVLRYEKIFGEGFVSTGGIDTTLEFLEVLDLKPNQKVLDVGCGIGGGNFLMADKYGVECLAMDLSSNMVGIAWERAQAHNNSKTQFEIGDICKQKFPDNYFDVIYSRDTILHIDDKEGLFAKFKKWLKPNGKIFISDYCCGPKPWSPEFETYVAGRGYDLRTPAEYGQIFVNLGYRNVKAMDRTDLFVRSLQNELKKMEQIKDEFIKEFSEEDFNYLVNGWKAKLQRTAAGHQRWGTFYCEK</sequence>
<dbReference type="PANTHER" id="PTHR44307">
    <property type="entry name" value="PHOSPHOETHANOLAMINE METHYLTRANSFERASE"/>
    <property type="match status" value="1"/>
</dbReference>
<name>A0A3M7SH00_BRAPC</name>
<evidence type="ECO:0000256" key="5">
    <source>
        <dbReference type="ARBA" id="ARBA00035674"/>
    </source>
</evidence>
<feature type="domain" description="Methyltransferase type 11" evidence="9">
    <location>
        <begin position="238"/>
        <end position="335"/>
    </location>
</feature>
<gene>
    <name evidence="11" type="ORF">BpHYR1_051916</name>
</gene>
<evidence type="ECO:0000256" key="8">
    <source>
        <dbReference type="ARBA" id="ARBA00047841"/>
    </source>
</evidence>
<dbReference type="SUPFAM" id="SSF53335">
    <property type="entry name" value="S-adenosyl-L-methionine-dependent methyltransferases"/>
    <property type="match status" value="2"/>
</dbReference>
<evidence type="ECO:0000313" key="11">
    <source>
        <dbReference type="EMBL" id="RNA35063.1"/>
    </source>
</evidence>
<evidence type="ECO:0000256" key="7">
    <source>
        <dbReference type="ARBA" id="ARBA00047622"/>
    </source>
</evidence>
<dbReference type="Proteomes" id="UP000276133">
    <property type="component" value="Unassembled WGS sequence"/>
</dbReference>
<keyword evidence="3 11" id="KW-0489">Methyltransferase</keyword>
<feature type="domain" description="Methyltransferase" evidence="10">
    <location>
        <begin position="28"/>
        <end position="110"/>
    </location>
</feature>
<dbReference type="EC" id="2.1.1.103" evidence="5"/>
<dbReference type="AlphaFoldDB" id="A0A3M7SH00"/>
<evidence type="ECO:0000313" key="12">
    <source>
        <dbReference type="Proteomes" id="UP000276133"/>
    </source>
</evidence>
<proteinExistence type="predicted"/>
<comment type="catalytic activity">
    <reaction evidence="8">
        <text>N-methylethanolamine phosphate + S-adenosyl-L-methionine = N,N-dimethylethanolamine phosphate + S-adenosyl-L-homocysteine + H(+)</text>
        <dbReference type="Rhea" id="RHEA:25321"/>
        <dbReference type="ChEBI" id="CHEBI:15378"/>
        <dbReference type="ChEBI" id="CHEBI:57781"/>
        <dbReference type="ChEBI" id="CHEBI:57856"/>
        <dbReference type="ChEBI" id="CHEBI:58641"/>
        <dbReference type="ChEBI" id="CHEBI:59789"/>
        <dbReference type="EC" id="2.1.1.103"/>
    </reaction>
    <physiologicalReaction direction="left-to-right" evidence="8">
        <dbReference type="Rhea" id="RHEA:25322"/>
    </physiologicalReaction>
</comment>
<dbReference type="Pfam" id="PF13649">
    <property type="entry name" value="Methyltransf_25"/>
    <property type="match status" value="1"/>
</dbReference>
<dbReference type="PANTHER" id="PTHR44307:SF2">
    <property type="entry name" value="PHOSPHOETHANOLAMINE METHYLTRANSFERASE ISOFORM X1"/>
    <property type="match status" value="1"/>
</dbReference>
<dbReference type="GO" id="GO:0000234">
    <property type="term" value="F:phosphoethanolamine N-methyltransferase activity"/>
    <property type="evidence" value="ECO:0007669"/>
    <property type="project" value="UniProtKB-EC"/>
</dbReference>
<comment type="catalytic activity">
    <reaction evidence="7">
        <text>phosphoethanolamine + S-adenosyl-L-methionine = N-methylethanolamine phosphate + S-adenosyl-L-homocysteine + H(+)</text>
        <dbReference type="Rhea" id="RHEA:20365"/>
        <dbReference type="ChEBI" id="CHEBI:15378"/>
        <dbReference type="ChEBI" id="CHEBI:57781"/>
        <dbReference type="ChEBI" id="CHEBI:57856"/>
        <dbReference type="ChEBI" id="CHEBI:58190"/>
        <dbReference type="ChEBI" id="CHEBI:59789"/>
        <dbReference type="EC" id="2.1.1.103"/>
    </reaction>
    <physiologicalReaction direction="left-to-right" evidence="7">
        <dbReference type="Rhea" id="RHEA:20366"/>
    </physiologicalReaction>
</comment>
<dbReference type="Pfam" id="PF08241">
    <property type="entry name" value="Methyltransf_11"/>
    <property type="match status" value="1"/>
</dbReference>
<comment type="caution">
    <text evidence="11">The sequence shown here is derived from an EMBL/GenBank/DDBJ whole genome shotgun (WGS) entry which is preliminary data.</text>
</comment>
<dbReference type="STRING" id="10195.A0A3M7SH00"/>
<dbReference type="Gene3D" id="3.40.50.150">
    <property type="entry name" value="Vaccinia Virus protein VP39"/>
    <property type="match status" value="2"/>
</dbReference>
<protein>
    <recommendedName>
        <fullName evidence="5">phosphoethanolamine N-methyltransferase</fullName>
        <ecNumber evidence="5">2.1.1.103</ecNumber>
    </recommendedName>
</protein>
<dbReference type="InterPro" id="IPR013216">
    <property type="entry name" value="Methyltransf_11"/>
</dbReference>
<dbReference type="EMBL" id="REGN01001376">
    <property type="protein sequence ID" value="RNA35063.1"/>
    <property type="molecule type" value="Genomic_DNA"/>
</dbReference>